<sequence length="60" mass="6230">MSQQQLMQLLGGMGGPGGGLSALMGRPGSAQSTASEPCVVLVFSQPRLNLELFQCSVKHV</sequence>
<organism evidence="1 2">
    <name type="scientific">Dreissena polymorpha</name>
    <name type="common">Zebra mussel</name>
    <name type="synonym">Mytilus polymorpha</name>
    <dbReference type="NCBI Taxonomy" id="45954"/>
    <lineage>
        <taxon>Eukaryota</taxon>
        <taxon>Metazoa</taxon>
        <taxon>Spiralia</taxon>
        <taxon>Lophotrochozoa</taxon>
        <taxon>Mollusca</taxon>
        <taxon>Bivalvia</taxon>
        <taxon>Autobranchia</taxon>
        <taxon>Heteroconchia</taxon>
        <taxon>Euheterodonta</taxon>
        <taxon>Imparidentia</taxon>
        <taxon>Neoheterodontei</taxon>
        <taxon>Myida</taxon>
        <taxon>Dreissenoidea</taxon>
        <taxon>Dreissenidae</taxon>
        <taxon>Dreissena</taxon>
    </lineage>
</organism>
<protein>
    <submittedName>
        <fullName evidence="1">Uncharacterized protein</fullName>
    </submittedName>
</protein>
<dbReference type="Proteomes" id="UP000828390">
    <property type="component" value="Unassembled WGS sequence"/>
</dbReference>
<evidence type="ECO:0000313" key="1">
    <source>
        <dbReference type="EMBL" id="KAH3780523.1"/>
    </source>
</evidence>
<comment type="caution">
    <text evidence="1">The sequence shown here is derived from an EMBL/GenBank/DDBJ whole genome shotgun (WGS) entry which is preliminary data.</text>
</comment>
<accession>A0A9D4EJM7</accession>
<gene>
    <name evidence="1" type="ORF">DPMN_158339</name>
</gene>
<reference evidence="1" key="1">
    <citation type="journal article" date="2019" name="bioRxiv">
        <title>The Genome of the Zebra Mussel, Dreissena polymorpha: A Resource for Invasive Species Research.</title>
        <authorList>
            <person name="McCartney M.A."/>
            <person name="Auch B."/>
            <person name="Kono T."/>
            <person name="Mallez S."/>
            <person name="Zhang Y."/>
            <person name="Obille A."/>
            <person name="Becker A."/>
            <person name="Abrahante J.E."/>
            <person name="Garbe J."/>
            <person name="Badalamenti J.P."/>
            <person name="Herman A."/>
            <person name="Mangelson H."/>
            <person name="Liachko I."/>
            <person name="Sullivan S."/>
            <person name="Sone E.D."/>
            <person name="Koren S."/>
            <person name="Silverstein K.A.T."/>
            <person name="Beckman K.B."/>
            <person name="Gohl D.M."/>
        </authorList>
    </citation>
    <scope>NUCLEOTIDE SEQUENCE</scope>
    <source>
        <strain evidence="1">Duluth1</strain>
        <tissue evidence="1">Whole animal</tissue>
    </source>
</reference>
<reference evidence="1" key="2">
    <citation type="submission" date="2020-11" db="EMBL/GenBank/DDBJ databases">
        <authorList>
            <person name="McCartney M.A."/>
            <person name="Auch B."/>
            <person name="Kono T."/>
            <person name="Mallez S."/>
            <person name="Becker A."/>
            <person name="Gohl D.M."/>
            <person name="Silverstein K.A.T."/>
            <person name="Koren S."/>
            <person name="Bechman K.B."/>
            <person name="Herman A."/>
            <person name="Abrahante J.E."/>
            <person name="Garbe J."/>
        </authorList>
    </citation>
    <scope>NUCLEOTIDE SEQUENCE</scope>
    <source>
        <strain evidence="1">Duluth1</strain>
        <tissue evidence="1">Whole animal</tissue>
    </source>
</reference>
<evidence type="ECO:0000313" key="2">
    <source>
        <dbReference type="Proteomes" id="UP000828390"/>
    </source>
</evidence>
<dbReference type="EMBL" id="JAIWYP010000008">
    <property type="protein sequence ID" value="KAH3780523.1"/>
    <property type="molecule type" value="Genomic_DNA"/>
</dbReference>
<dbReference type="AlphaFoldDB" id="A0A9D4EJM7"/>
<name>A0A9D4EJM7_DREPO</name>
<keyword evidence="2" id="KW-1185">Reference proteome</keyword>
<proteinExistence type="predicted"/>